<dbReference type="RefSeq" id="WP_326926315.1">
    <property type="nucleotide sequence ID" value="NZ_CP123443.1"/>
</dbReference>
<gene>
    <name evidence="8" type="ORF">P0082_06585</name>
</gene>
<keyword evidence="4" id="KW-0560">Oxidoreductase</keyword>
<dbReference type="InterPro" id="IPR023753">
    <property type="entry name" value="FAD/NAD-binding_dom"/>
</dbReference>
<proteinExistence type="inferred from homology"/>
<comment type="similarity">
    <text evidence="1">Belongs to the class-II pyridine nucleotide-disulfide oxidoreductase family.</text>
</comment>
<keyword evidence="6" id="KW-0676">Redox-active center</keyword>
<sequence>MAKGPWDKDIVVIGGGAAGMTAAQYGARANLDTLLLERYAFGGQALIISELENYPGFSEMITGFDFSQRMEQQARNFGAELVVNEVLKLEREGELFSIKTKTGVVRTPSVILATGAVHRPLGVEGEERLIGRGVSYCASCDGPFFKGKKILVVGGGDAACDEAHYLSNLSDKIVLIHRRAEFRAQDALANRVRNNGNIEVRLSQVALEVLGENKVQKVRLKDLATDKVYEEEFDAVFIFVGSIPITDLAFPEVEKDGQGFIEVNEHMESAVPGFFAIGDARRTPFRQLAVGVGDAALAAHAAAHRVEDLSAVG</sequence>
<evidence type="ECO:0000313" key="9">
    <source>
        <dbReference type="Proteomes" id="UP001228690"/>
    </source>
</evidence>
<dbReference type="PANTHER" id="PTHR48105">
    <property type="entry name" value="THIOREDOXIN REDUCTASE 1-RELATED-RELATED"/>
    <property type="match status" value="1"/>
</dbReference>
<dbReference type="Pfam" id="PF07992">
    <property type="entry name" value="Pyr_redox_2"/>
    <property type="match status" value="1"/>
</dbReference>
<accession>A0ABY8ME13</accession>
<keyword evidence="3" id="KW-0274">FAD</keyword>
<evidence type="ECO:0000256" key="1">
    <source>
        <dbReference type="ARBA" id="ARBA00009333"/>
    </source>
</evidence>
<evidence type="ECO:0000256" key="2">
    <source>
        <dbReference type="ARBA" id="ARBA00022630"/>
    </source>
</evidence>
<reference evidence="8 9" key="1">
    <citation type="submission" date="2023-04" db="EMBL/GenBank/DDBJ databases">
        <title>Spirochaete genome identified in red abalone sample constitutes a novel genus.</title>
        <authorList>
            <person name="Sharma S.P."/>
            <person name="Purcell C.M."/>
            <person name="Hyde J.R."/>
            <person name="Severin A.J."/>
        </authorList>
    </citation>
    <scope>NUCLEOTIDE SEQUENCE [LARGE SCALE GENOMIC DNA]</scope>
    <source>
        <strain evidence="8 9">SP-2023</strain>
    </source>
</reference>
<dbReference type="InterPro" id="IPR008255">
    <property type="entry name" value="Pyr_nucl-diS_OxRdtase_2_AS"/>
</dbReference>
<evidence type="ECO:0000256" key="4">
    <source>
        <dbReference type="ARBA" id="ARBA00023002"/>
    </source>
</evidence>
<dbReference type="Gene3D" id="3.50.50.60">
    <property type="entry name" value="FAD/NAD(P)-binding domain"/>
    <property type="match status" value="2"/>
</dbReference>
<evidence type="ECO:0000256" key="6">
    <source>
        <dbReference type="ARBA" id="ARBA00023284"/>
    </source>
</evidence>
<dbReference type="PRINTS" id="PR00469">
    <property type="entry name" value="PNDRDTASEII"/>
</dbReference>
<evidence type="ECO:0000259" key="7">
    <source>
        <dbReference type="Pfam" id="PF07992"/>
    </source>
</evidence>
<dbReference type="PRINTS" id="PR00368">
    <property type="entry name" value="FADPNR"/>
</dbReference>
<evidence type="ECO:0000256" key="5">
    <source>
        <dbReference type="ARBA" id="ARBA00023157"/>
    </source>
</evidence>
<keyword evidence="9" id="KW-1185">Reference proteome</keyword>
<name>A0ABY8ME13_9SPIO</name>
<dbReference type="InterPro" id="IPR050097">
    <property type="entry name" value="Ferredoxin-NADP_redctase_2"/>
</dbReference>
<evidence type="ECO:0000313" key="8">
    <source>
        <dbReference type="EMBL" id="WGK68148.1"/>
    </source>
</evidence>
<keyword evidence="5" id="KW-1015">Disulfide bond</keyword>
<dbReference type="PROSITE" id="PS00573">
    <property type="entry name" value="PYRIDINE_REDOX_2"/>
    <property type="match status" value="1"/>
</dbReference>
<evidence type="ECO:0000256" key="3">
    <source>
        <dbReference type="ARBA" id="ARBA00022827"/>
    </source>
</evidence>
<feature type="domain" description="FAD/NAD(P)-binding" evidence="7">
    <location>
        <begin position="8"/>
        <end position="284"/>
    </location>
</feature>
<organism evidence="8 9">
    <name type="scientific">Candidatus Haliotispira prima</name>
    <dbReference type="NCBI Taxonomy" id="3034016"/>
    <lineage>
        <taxon>Bacteria</taxon>
        <taxon>Pseudomonadati</taxon>
        <taxon>Spirochaetota</taxon>
        <taxon>Spirochaetia</taxon>
        <taxon>Spirochaetales</taxon>
        <taxon>Spirochaetaceae</taxon>
        <taxon>Candidatus Haliotispira</taxon>
    </lineage>
</organism>
<protein>
    <submittedName>
        <fullName evidence="8">FAD-dependent oxidoreductase</fullName>
    </submittedName>
</protein>
<dbReference type="SUPFAM" id="SSF51905">
    <property type="entry name" value="FAD/NAD(P)-binding domain"/>
    <property type="match status" value="1"/>
</dbReference>
<keyword evidence="2" id="KW-0285">Flavoprotein</keyword>
<dbReference type="InterPro" id="IPR036188">
    <property type="entry name" value="FAD/NAD-bd_sf"/>
</dbReference>
<dbReference type="Proteomes" id="UP001228690">
    <property type="component" value="Chromosome"/>
</dbReference>
<dbReference type="EMBL" id="CP123443">
    <property type="protein sequence ID" value="WGK68148.1"/>
    <property type="molecule type" value="Genomic_DNA"/>
</dbReference>